<sequence>MSVPRNGAAALASTLAAAGVRRLFTLSGNHIMPVFDACLDAGIELLHTRHEAAAVHMADAWARLTGEPGVALVTGGPGHANAVSALYTASMAESPVVLLSGHAPHAQLGMGAFQEMRQTDIAAPLAKAATLAASADSLPADMLRALRLAGSGRPGPVHLSLPTDALEAACTQPLPEQTGAGLAAPLAQALPADTARAVLDTLAQARRPLILTGPAAMRGADQQAANALEAACGIPVIGMQSPRGVADPALGAFAEILAQADCILLLGKRLDFTLKFGAAPAIAAACAFLQIDADAVEFERSRRAVGERLGLTAQADHGTALAALRDACAGYTPRHAAWTADVRAALAYRPAAWATATAKQQGRLHPYQALAPVQALLDRHPNAVLVADGGEIGQWAQAILHAPDKVFNGVAGSIGAALPFAAAASLARPGAPVVAVLGDGTFGFHAAEIDTAVRYRLPFIAVVGNDARWNAEYQIQLREYGPERTVGCELLPTRYDLVTQAFGGHGSLVTMAEAVTPALAQARGCGLPACVNVMIEGLPAPVVRR</sequence>
<feature type="domain" description="Thiamine pyrophosphate enzyme central" evidence="5">
    <location>
        <begin position="197"/>
        <end position="304"/>
    </location>
</feature>
<dbReference type="GO" id="GO:0030976">
    <property type="term" value="F:thiamine pyrophosphate binding"/>
    <property type="evidence" value="ECO:0007669"/>
    <property type="project" value="InterPro"/>
</dbReference>
<dbReference type="GO" id="GO:0009097">
    <property type="term" value="P:isoleucine biosynthetic process"/>
    <property type="evidence" value="ECO:0007669"/>
    <property type="project" value="TreeGrafter"/>
</dbReference>
<organism evidence="8 9">
    <name type="scientific">Bordetella genomosp. 10</name>
    <dbReference type="NCBI Taxonomy" id="1416804"/>
    <lineage>
        <taxon>Bacteria</taxon>
        <taxon>Pseudomonadati</taxon>
        <taxon>Pseudomonadota</taxon>
        <taxon>Betaproteobacteria</taxon>
        <taxon>Burkholderiales</taxon>
        <taxon>Alcaligenaceae</taxon>
        <taxon>Bordetella</taxon>
    </lineage>
</organism>
<dbReference type="InterPro" id="IPR029061">
    <property type="entry name" value="THDP-binding"/>
</dbReference>
<evidence type="ECO:0000259" key="7">
    <source>
        <dbReference type="Pfam" id="PF02776"/>
    </source>
</evidence>
<dbReference type="InterPro" id="IPR011766">
    <property type="entry name" value="TPP_enzyme_TPP-bd"/>
</dbReference>
<dbReference type="InterPro" id="IPR012000">
    <property type="entry name" value="Thiamin_PyroP_enz_cen_dom"/>
</dbReference>
<feature type="domain" description="Thiamine pyrophosphate enzyme TPP-binding" evidence="6">
    <location>
        <begin position="388"/>
        <end position="533"/>
    </location>
</feature>
<accession>A0A261RZK8</accession>
<dbReference type="GO" id="GO:0009099">
    <property type="term" value="P:L-valine biosynthetic process"/>
    <property type="evidence" value="ECO:0007669"/>
    <property type="project" value="TreeGrafter"/>
</dbReference>
<keyword evidence="9" id="KW-1185">Reference proteome</keyword>
<dbReference type="SUPFAM" id="SSF52518">
    <property type="entry name" value="Thiamin diphosphate-binding fold (THDP-binding)"/>
    <property type="match status" value="2"/>
</dbReference>
<dbReference type="GO" id="GO:0000287">
    <property type="term" value="F:magnesium ion binding"/>
    <property type="evidence" value="ECO:0007669"/>
    <property type="project" value="InterPro"/>
</dbReference>
<dbReference type="InterPro" id="IPR012001">
    <property type="entry name" value="Thiamin_PyroP_enz_TPP-bd_dom"/>
</dbReference>
<dbReference type="GO" id="GO:0050660">
    <property type="term" value="F:flavin adenine dinucleotide binding"/>
    <property type="evidence" value="ECO:0007669"/>
    <property type="project" value="TreeGrafter"/>
</dbReference>
<name>A0A261RZK8_9BORD</name>
<dbReference type="Pfam" id="PF02776">
    <property type="entry name" value="TPP_enzyme_N"/>
    <property type="match status" value="1"/>
</dbReference>
<dbReference type="InterPro" id="IPR029035">
    <property type="entry name" value="DHS-like_NAD/FAD-binding_dom"/>
</dbReference>
<dbReference type="InterPro" id="IPR045229">
    <property type="entry name" value="TPP_enz"/>
</dbReference>
<comment type="caution">
    <text evidence="8">The sequence shown here is derived from an EMBL/GenBank/DDBJ whole genome shotgun (WGS) entry which is preliminary data.</text>
</comment>
<dbReference type="CDD" id="cd07035">
    <property type="entry name" value="TPP_PYR_POX_like"/>
    <property type="match status" value="1"/>
</dbReference>
<dbReference type="Gene3D" id="3.40.50.1220">
    <property type="entry name" value="TPP-binding domain"/>
    <property type="match status" value="1"/>
</dbReference>
<evidence type="ECO:0000313" key="8">
    <source>
        <dbReference type="EMBL" id="OZI30538.1"/>
    </source>
</evidence>
<comment type="cofactor">
    <cofactor evidence="1">
        <name>thiamine diphosphate</name>
        <dbReference type="ChEBI" id="CHEBI:58937"/>
    </cofactor>
</comment>
<evidence type="ECO:0000256" key="2">
    <source>
        <dbReference type="ARBA" id="ARBA00007812"/>
    </source>
</evidence>
<dbReference type="AlphaFoldDB" id="A0A261RZK8"/>
<evidence type="ECO:0000259" key="6">
    <source>
        <dbReference type="Pfam" id="PF02775"/>
    </source>
</evidence>
<feature type="domain" description="Thiamine pyrophosphate enzyme N-terminal TPP-binding" evidence="7">
    <location>
        <begin position="6"/>
        <end position="120"/>
    </location>
</feature>
<proteinExistence type="inferred from homology"/>
<evidence type="ECO:0000256" key="3">
    <source>
        <dbReference type="ARBA" id="ARBA00023052"/>
    </source>
</evidence>
<comment type="similarity">
    <text evidence="2 4">Belongs to the TPP enzyme family.</text>
</comment>
<dbReference type="RefSeq" id="WP_094854961.1">
    <property type="nucleotide sequence ID" value="NZ_NEVM01000005.1"/>
</dbReference>
<dbReference type="SUPFAM" id="SSF52467">
    <property type="entry name" value="DHS-like NAD/FAD-binding domain"/>
    <property type="match status" value="1"/>
</dbReference>
<dbReference type="Proteomes" id="UP000216020">
    <property type="component" value="Unassembled WGS sequence"/>
</dbReference>
<reference evidence="9" key="1">
    <citation type="submission" date="2017-05" db="EMBL/GenBank/DDBJ databases">
        <title>Complete and WGS of Bordetella genogroups.</title>
        <authorList>
            <person name="Spilker T."/>
            <person name="Lipuma J."/>
        </authorList>
    </citation>
    <scope>NUCLEOTIDE SEQUENCE [LARGE SCALE GENOMIC DNA]</scope>
    <source>
        <strain evidence="9">AU16122</strain>
    </source>
</reference>
<dbReference type="Gene3D" id="3.40.50.970">
    <property type="match status" value="2"/>
</dbReference>
<dbReference type="Pfam" id="PF02775">
    <property type="entry name" value="TPP_enzyme_C"/>
    <property type="match status" value="1"/>
</dbReference>
<dbReference type="GO" id="GO:0005948">
    <property type="term" value="C:acetolactate synthase complex"/>
    <property type="evidence" value="ECO:0007669"/>
    <property type="project" value="TreeGrafter"/>
</dbReference>
<protein>
    <submittedName>
        <fullName evidence="8">Acetolactate synthase</fullName>
    </submittedName>
</protein>
<dbReference type="Pfam" id="PF00205">
    <property type="entry name" value="TPP_enzyme_M"/>
    <property type="match status" value="1"/>
</dbReference>
<evidence type="ECO:0000256" key="1">
    <source>
        <dbReference type="ARBA" id="ARBA00001964"/>
    </source>
</evidence>
<evidence type="ECO:0000259" key="5">
    <source>
        <dbReference type="Pfam" id="PF00205"/>
    </source>
</evidence>
<dbReference type="EMBL" id="NEVM01000005">
    <property type="protein sequence ID" value="OZI30538.1"/>
    <property type="molecule type" value="Genomic_DNA"/>
</dbReference>
<dbReference type="GO" id="GO:0003984">
    <property type="term" value="F:acetolactate synthase activity"/>
    <property type="evidence" value="ECO:0007669"/>
    <property type="project" value="TreeGrafter"/>
</dbReference>
<gene>
    <name evidence="8" type="ORF">CAL29_21205</name>
</gene>
<dbReference type="OrthoDB" id="2254214at2"/>
<dbReference type="PANTHER" id="PTHR18968:SF166">
    <property type="entry name" value="2-HYDROXYACYL-COA LYASE 2"/>
    <property type="match status" value="1"/>
</dbReference>
<evidence type="ECO:0000313" key="9">
    <source>
        <dbReference type="Proteomes" id="UP000216020"/>
    </source>
</evidence>
<dbReference type="PANTHER" id="PTHR18968">
    <property type="entry name" value="THIAMINE PYROPHOSPHATE ENZYMES"/>
    <property type="match status" value="1"/>
</dbReference>
<dbReference type="FunFam" id="3.40.50.970:FF:000007">
    <property type="entry name" value="Acetolactate synthase"/>
    <property type="match status" value="1"/>
</dbReference>
<keyword evidence="3 4" id="KW-0786">Thiamine pyrophosphate</keyword>
<evidence type="ECO:0000256" key="4">
    <source>
        <dbReference type="RuleBase" id="RU362132"/>
    </source>
</evidence>